<accession>A0A5S9WS56</accession>
<protein>
    <submittedName>
        <fullName evidence="1">Uncharacterized protein</fullName>
    </submittedName>
</protein>
<dbReference type="AlphaFoldDB" id="A0A5S9WS56"/>
<evidence type="ECO:0000313" key="1">
    <source>
        <dbReference type="EMBL" id="CAA0298902.1"/>
    </source>
</evidence>
<dbReference type="Proteomes" id="UP000434276">
    <property type="component" value="Unassembled WGS sequence"/>
</dbReference>
<organism evidence="1 2">
    <name type="scientific">Arabidopsis thaliana</name>
    <name type="common">Mouse-ear cress</name>
    <dbReference type="NCBI Taxonomy" id="3702"/>
    <lineage>
        <taxon>Eukaryota</taxon>
        <taxon>Viridiplantae</taxon>
        <taxon>Streptophyta</taxon>
        <taxon>Embryophyta</taxon>
        <taxon>Tracheophyta</taxon>
        <taxon>Spermatophyta</taxon>
        <taxon>Magnoliopsida</taxon>
        <taxon>eudicotyledons</taxon>
        <taxon>Gunneridae</taxon>
        <taxon>Pentapetalae</taxon>
        <taxon>rosids</taxon>
        <taxon>malvids</taxon>
        <taxon>Brassicales</taxon>
        <taxon>Brassicaceae</taxon>
        <taxon>Camelineae</taxon>
        <taxon>Arabidopsis</taxon>
    </lineage>
</organism>
<evidence type="ECO:0000313" key="2">
    <source>
        <dbReference type="Proteomes" id="UP000434276"/>
    </source>
</evidence>
<name>A0A5S9WS56_ARATH</name>
<gene>
    <name evidence="1" type="ORF">C24_LOCUS4656</name>
</gene>
<sequence length="76" mass="9038">MKLFAFSVLIREMQISDEDDETVADQLRRRKHETVGKTKQLRHRRCRYVMILKHYSDGGEACEDEGKEEEKLRLKG</sequence>
<dbReference type="EMBL" id="CACSHJ010000087">
    <property type="protein sequence ID" value="CAA0298902.1"/>
    <property type="molecule type" value="Genomic_DNA"/>
</dbReference>
<proteinExistence type="predicted"/>
<reference evidence="1 2" key="1">
    <citation type="submission" date="2019-12" db="EMBL/GenBank/DDBJ databases">
        <authorList>
            <person name="Jiao W.-B."/>
            <person name="Schneeberger K."/>
        </authorList>
    </citation>
    <scope>NUCLEOTIDE SEQUENCE [LARGE SCALE GENOMIC DNA]</scope>
    <source>
        <strain evidence="2">cv. C24</strain>
    </source>
</reference>